<dbReference type="EMBL" id="PGCJ01000027">
    <property type="protein sequence ID" value="PLW55826.1"/>
    <property type="molecule type" value="Genomic_DNA"/>
</dbReference>
<keyword evidence="2 5" id="KW-0853">WD repeat</keyword>
<dbReference type="Proteomes" id="UP000235388">
    <property type="component" value="Unassembled WGS sequence"/>
</dbReference>
<evidence type="ECO:0000313" key="9">
    <source>
        <dbReference type="EMBL" id="PLW55826.1"/>
    </source>
</evidence>
<feature type="compositionally biased region" description="Basic residues" evidence="6">
    <location>
        <begin position="17"/>
        <end position="27"/>
    </location>
</feature>
<keyword evidence="4" id="KW-0539">Nucleus</keyword>
<comment type="subcellular location">
    <subcellularLocation>
        <location evidence="1">Nucleus</location>
    </subcellularLocation>
</comment>
<dbReference type="Gene3D" id="2.130.10.10">
    <property type="entry name" value="YVTN repeat-like/Quinoprotein amine dehydrogenase"/>
    <property type="match status" value="1"/>
</dbReference>
<feature type="compositionally biased region" description="Acidic residues" evidence="6">
    <location>
        <begin position="53"/>
        <end position="73"/>
    </location>
</feature>
<dbReference type="GO" id="GO:0034511">
    <property type="term" value="F:U3 snoRNA binding"/>
    <property type="evidence" value="ECO:0007669"/>
    <property type="project" value="InterPro"/>
</dbReference>
<dbReference type="FunFam" id="2.130.10.10:FF:000899">
    <property type="entry name" value="Chromosome 15, whole genome shotgun sequence"/>
    <property type="match status" value="1"/>
</dbReference>
<name>A0A2N5S186_9BASI</name>
<dbReference type="PANTHER" id="PTHR19865">
    <property type="entry name" value="U3 SMALL NUCLEOLAR RNA INTERACTING PROTEIN 2"/>
    <property type="match status" value="1"/>
</dbReference>
<dbReference type="STRING" id="200324.A0A2N5S186"/>
<organism evidence="7 11">
    <name type="scientific">Puccinia coronata f. sp. avenae</name>
    <dbReference type="NCBI Taxonomy" id="200324"/>
    <lineage>
        <taxon>Eukaryota</taxon>
        <taxon>Fungi</taxon>
        <taxon>Dikarya</taxon>
        <taxon>Basidiomycota</taxon>
        <taxon>Pucciniomycotina</taxon>
        <taxon>Pucciniomycetes</taxon>
        <taxon>Pucciniales</taxon>
        <taxon>Pucciniaceae</taxon>
        <taxon>Puccinia</taxon>
    </lineage>
</organism>
<dbReference type="AlphaFoldDB" id="A0A2N5S186"/>
<dbReference type="Pfam" id="PF00400">
    <property type="entry name" value="WD40"/>
    <property type="match status" value="4"/>
</dbReference>
<dbReference type="InterPro" id="IPR015943">
    <property type="entry name" value="WD40/YVTN_repeat-like_dom_sf"/>
</dbReference>
<evidence type="ECO:0000313" key="11">
    <source>
        <dbReference type="Proteomes" id="UP000235392"/>
    </source>
</evidence>
<evidence type="ECO:0000256" key="3">
    <source>
        <dbReference type="ARBA" id="ARBA00022737"/>
    </source>
</evidence>
<dbReference type="Proteomes" id="UP000235392">
    <property type="component" value="Unassembled WGS sequence"/>
</dbReference>
<feature type="region of interest" description="Disordered" evidence="6">
    <location>
        <begin position="1"/>
        <end position="96"/>
    </location>
</feature>
<evidence type="ECO:0000256" key="1">
    <source>
        <dbReference type="ARBA" id="ARBA00004123"/>
    </source>
</evidence>
<keyword evidence="10" id="KW-1185">Reference proteome</keyword>
<evidence type="ECO:0000256" key="5">
    <source>
        <dbReference type="PROSITE-ProRule" id="PRU00221"/>
    </source>
</evidence>
<dbReference type="SMART" id="SM00320">
    <property type="entry name" value="WD40"/>
    <property type="match status" value="6"/>
</dbReference>
<dbReference type="PANTHER" id="PTHR19865:SF0">
    <property type="entry name" value="U3 SMALL NUCLEOLAR RNA-INTERACTING PROTEIN 2"/>
    <property type="match status" value="1"/>
</dbReference>
<reference evidence="10 11" key="1">
    <citation type="submission" date="2017-11" db="EMBL/GenBank/DDBJ databases">
        <title>De novo assembly and phasing of dikaryotic genomes from two isolates of Puccinia coronata f. sp. avenae, the causal agent of oat crown rust.</title>
        <authorList>
            <person name="Miller M.E."/>
            <person name="Zhang Y."/>
            <person name="Omidvar V."/>
            <person name="Sperschneider J."/>
            <person name="Schwessinger B."/>
            <person name="Raley C."/>
            <person name="Palmer J.M."/>
            <person name="Garnica D."/>
            <person name="Upadhyaya N."/>
            <person name="Rathjen J."/>
            <person name="Taylor J.M."/>
            <person name="Park R.F."/>
            <person name="Dodds P.N."/>
            <person name="Hirsch C.D."/>
            <person name="Kianian S.F."/>
            <person name="Figueroa M."/>
        </authorList>
    </citation>
    <scope>NUCLEOTIDE SEQUENCE [LARGE SCALE GENOMIC DNA]</scope>
    <source>
        <strain evidence="9">12NC29</strain>
        <strain evidence="7">12SD80</strain>
    </source>
</reference>
<evidence type="ECO:0000313" key="7">
    <source>
        <dbReference type="EMBL" id="PLW07008.1"/>
    </source>
</evidence>
<sequence>MPNIVDPFFKSVDHTSSKRKRPNRKKSTIQTSKSKSNHKSQRDNKSSKKKDELDEEIEDNADGDGDGDDGLSADLRDDDSGGSEDNEELEHETPAQKRLRLAQVYLDRLQKSKEIEEGTFDAAEIDREIISSRLQQDYLETTGKLYSYLGEKLRTAFENSTSQLTTWKTGRQQHRLPVTCAKLNKDGTHLYVADKQGKIVQYDCSNIWSFSSPKDSTQTSTHAGVIRPLRVMQNHVPPKSSDLEKFHKKQESKKIKNLSTATPATQQGHIGEILSIDITEDETILASGGKDKLIGVWDLTDSQSSKWKAGLRGHKDIISSLSFQVGTPNLFSASYDRMIKVFNLASLTYSETLFGHQDRIHSVSALRNEFVVSAGGRDRTCRYWKIVDETQLVFRGGGSSKMRDLIDGVGFDPNEEPEDPKSRKPRVTSNQSYLEGSIDCVCMVDDKLFLSGGDSGSICLWTTGKKKPLFTQALAHGADTVAVTGTTEEIVKQPRWVTALYCVPYSDLFISGSWDGLVKIWRLVKGDTGASDIKKFESIAEIDVGLQSPGFVNSLHAVIPSREPNIHSESSSNQLLICIGLGQEHRLGRWKKLSEAKNHCLLTLIDF</sequence>
<feature type="repeat" description="WD" evidence="5">
    <location>
        <begin position="353"/>
        <end position="386"/>
    </location>
</feature>
<dbReference type="EMBL" id="PGCI01001166">
    <property type="protein sequence ID" value="PLW07008.1"/>
    <property type="molecule type" value="Genomic_DNA"/>
</dbReference>
<accession>A0A2N5S186</accession>
<dbReference type="InterPro" id="IPR019775">
    <property type="entry name" value="WD40_repeat_CS"/>
</dbReference>
<feature type="compositionally biased region" description="Basic and acidic residues" evidence="6">
    <location>
        <begin position="40"/>
        <end position="52"/>
    </location>
</feature>
<proteinExistence type="predicted"/>
<keyword evidence="3" id="KW-0677">Repeat</keyword>
<evidence type="ECO:0000256" key="4">
    <source>
        <dbReference type="ARBA" id="ARBA00023242"/>
    </source>
</evidence>
<dbReference type="EMBL" id="PGCI01000454">
    <property type="protein sequence ID" value="PLW26590.1"/>
    <property type="molecule type" value="Genomic_DNA"/>
</dbReference>
<dbReference type="PROSITE" id="PS50082">
    <property type="entry name" value="WD_REPEATS_2"/>
    <property type="match status" value="3"/>
</dbReference>
<dbReference type="PROSITE" id="PS50294">
    <property type="entry name" value="WD_REPEATS_REGION"/>
    <property type="match status" value="1"/>
</dbReference>
<feature type="compositionally biased region" description="Acidic residues" evidence="6">
    <location>
        <begin position="80"/>
        <end position="90"/>
    </location>
</feature>
<dbReference type="OrthoDB" id="189968at2759"/>
<feature type="region of interest" description="Disordered" evidence="6">
    <location>
        <begin position="408"/>
        <end position="430"/>
    </location>
</feature>
<dbReference type="InterPro" id="IPR039241">
    <property type="entry name" value="Rrp9-like"/>
</dbReference>
<feature type="repeat" description="WD" evidence="5">
    <location>
        <begin position="266"/>
        <end position="307"/>
    </location>
</feature>
<evidence type="ECO:0000256" key="2">
    <source>
        <dbReference type="ARBA" id="ARBA00022574"/>
    </source>
</evidence>
<dbReference type="GO" id="GO:0032040">
    <property type="term" value="C:small-subunit processome"/>
    <property type="evidence" value="ECO:0007669"/>
    <property type="project" value="TreeGrafter"/>
</dbReference>
<evidence type="ECO:0000313" key="10">
    <source>
        <dbReference type="Proteomes" id="UP000235388"/>
    </source>
</evidence>
<comment type="caution">
    <text evidence="7">The sequence shown here is derived from an EMBL/GenBank/DDBJ whole genome shotgun (WGS) entry which is preliminary data.</text>
</comment>
<gene>
    <name evidence="9" type="ORF">PCANC_02251</name>
    <name evidence="8" type="ORF">PCASD_20885</name>
    <name evidence="7" type="ORF">PCASD_24549</name>
</gene>
<evidence type="ECO:0000256" key="6">
    <source>
        <dbReference type="SAM" id="MobiDB-lite"/>
    </source>
</evidence>
<dbReference type="InterPro" id="IPR001680">
    <property type="entry name" value="WD40_rpt"/>
</dbReference>
<protein>
    <submittedName>
        <fullName evidence="7">Uncharacterized protein</fullName>
    </submittedName>
</protein>
<feature type="repeat" description="WD" evidence="5">
    <location>
        <begin position="311"/>
        <end position="352"/>
    </location>
</feature>
<evidence type="ECO:0000313" key="8">
    <source>
        <dbReference type="EMBL" id="PLW26590.1"/>
    </source>
</evidence>
<dbReference type="SUPFAM" id="SSF50978">
    <property type="entry name" value="WD40 repeat-like"/>
    <property type="match status" value="1"/>
</dbReference>
<dbReference type="InterPro" id="IPR036322">
    <property type="entry name" value="WD40_repeat_dom_sf"/>
</dbReference>
<dbReference type="PROSITE" id="PS00678">
    <property type="entry name" value="WD_REPEATS_1"/>
    <property type="match status" value="1"/>
</dbReference>